<keyword evidence="4" id="KW-0694">RNA-binding</keyword>
<dbReference type="Gene3D" id="3.40.50.1470">
    <property type="entry name" value="Peptidyl-tRNA hydrolase"/>
    <property type="match status" value="1"/>
</dbReference>
<dbReference type="HAMAP" id="MF_00083">
    <property type="entry name" value="Pept_tRNA_hydro_bact"/>
    <property type="match status" value="1"/>
</dbReference>
<dbReference type="AlphaFoldDB" id="X1KDJ5"/>
<evidence type="ECO:0000256" key="4">
    <source>
        <dbReference type="ARBA" id="ARBA00022884"/>
    </source>
</evidence>
<dbReference type="PANTHER" id="PTHR17224:SF1">
    <property type="entry name" value="PEPTIDYL-TRNA HYDROLASE"/>
    <property type="match status" value="1"/>
</dbReference>
<dbReference type="InterPro" id="IPR036416">
    <property type="entry name" value="Pept_tRNA_hydro_sf"/>
</dbReference>
<dbReference type="Pfam" id="PF01195">
    <property type="entry name" value="Pept_tRNA_hydro"/>
    <property type="match status" value="1"/>
</dbReference>
<evidence type="ECO:0000256" key="1">
    <source>
        <dbReference type="ARBA" id="ARBA00013260"/>
    </source>
</evidence>
<dbReference type="GO" id="GO:0004045">
    <property type="term" value="F:peptidyl-tRNA hydrolase activity"/>
    <property type="evidence" value="ECO:0007669"/>
    <property type="project" value="UniProtKB-EC"/>
</dbReference>
<dbReference type="PANTHER" id="PTHR17224">
    <property type="entry name" value="PEPTIDYL-TRNA HYDROLASE"/>
    <property type="match status" value="1"/>
</dbReference>
<evidence type="ECO:0000256" key="3">
    <source>
        <dbReference type="ARBA" id="ARBA00022801"/>
    </source>
</evidence>
<feature type="non-terminal residue" evidence="6">
    <location>
        <position position="181"/>
    </location>
</feature>
<name>X1KDJ5_9ZZZZ</name>
<dbReference type="InterPro" id="IPR018171">
    <property type="entry name" value="Pept_tRNA_hydro_CS"/>
</dbReference>
<dbReference type="InterPro" id="IPR001328">
    <property type="entry name" value="Pept_tRNA_hydro"/>
</dbReference>
<dbReference type="PROSITE" id="PS01195">
    <property type="entry name" value="PEPT_TRNA_HYDROL_1"/>
    <property type="match status" value="1"/>
</dbReference>
<evidence type="ECO:0000256" key="5">
    <source>
        <dbReference type="ARBA" id="ARBA00038063"/>
    </source>
</evidence>
<dbReference type="EMBL" id="BARU01035392">
    <property type="protein sequence ID" value="GAH80128.1"/>
    <property type="molecule type" value="Genomic_DNA"/>
</dbReference>
<sequence>MRIDVMAETKMVVGLGNPGDEYVDTRHNIGFKVIDSLAGVLKIEVRKRKFGARFGEGEFSDKKLILLKPWQFMNRSGQAVATAVGFYKLVAEDLLVVTDDMALSPGRIRIRAKGSAGGHNGLTDVIEKLGTESIGRLRIGIGQSGEEPDVDFVLDKPAETDRLLLDEAIKRAAEAVLCWVE</sequence>
<reference evidence="6" key="1">
    <citation type="journal article" date="2014" name="Front. Microbiol.">
        <title>High frequency of phylogenetically diverse reductive dehalogenase-homologous genes in deep subseafloor sedimentary metagenomes.</title>
        <authorList>
            <person name="Kawai M."/>
            <person name="Futagami T."/>
            <person name="Toyoda A."/>
            <person name="Takaki Y."/>
            <person name="Nishi S."/>
            <person name="Hori S."/>
            <person name="Arai W."/>
            <person name="Tsubouchi T."/>
            <person name="Morono Y."/>
            <person name="Uchiyama I."/>
            <person name="Ito T."/>
            <person name="Fujiyama A."/>
            <person name="Inagaki F."/>
            <person name="Takami H."/>
        </authorList>
    </citation>
    <scope>NUCLEOTIDE SEQUENCE</scope>
    <source>
        <strain evidence="6">Expedition CK06-06</strain>
    </source>
</reference>
<organism evidence="6">
    <name type="scientific">marine sediment metagenome</name>
    <dbReference type="NCBI Taxonomy" id="412755"/>
    <lineage>
        <taxon>unclassified sequences</taxon>
        <taxon>metagenomes</taxon>
        <taxon>ecological metagenomes</taxon>
    </lineage>
</organism>
<evidence type="ECO:0000256" key="2">
    <source>
        <dbReference type="ARBA" id="ARBA00022555"/>
    </source>
</evidence>
<dbReference type="EC" id="3.1.1.29" evidence="1"/>
<gene>
    <name evidence="6" type="ORF">S03H2_55418</name>
</gene>
<keyword evidence="3" id="KW-0378">Hydrolase</keyword>
<comment type="similarity">
    <text evidence="5">Belongs to the PTH family.</text>
</comment>
<comment type="caution">
    <text evidence="6">The sequence shown here is derived from an EMBL/GenBank/DDBJ whole genome shotgun (WGS) entry which is preliminary data.</text>
</comment>
<accession>X1KDJ5</accession>
<evidence type="ECO:0000313" key="6">
    <source>
        <dbReference type="EMBL" id="GAH80128.1"/>
    </source>
</evidence>
<dbReference type="GO" id="GO:0000049">
    <property type="term" value="F:tRNA binding"/>
    <property type="evidence" value="ECO:0007669"/>
    <property type="project" value="UniProtKB-KW"/>
</dbReference>
<dbReference type="CDD" id="cd00462">
    <property type="entry name" value="PTH"/>
    <property type="match status" value="1"/>
</dbReference>
<dbReference type="FunFam" id="3.40.50.1470:FF:000001">
    <property type="entry name" value="Peptidyl-tRNA hydrolase"/>
    <property type="match status" value="1"/>
</dbReference>
<keyword evidence="2" id="KW-0820">tRNA-binding</keyword>
<proteinExistence type="inferred from homology"/>
<dbReference type="SUPFAM" id="SSF53178">
    <property type="entry name" value="Peptidyl-tRNA hydrolase-like"/>
    <property type="match status" value="1"/>
</dbReference>
<protein>
    <recommendedName>
        <fullName evidence="1">peptidyl-tRNA hydrolase</fullName>
        <ecNumber evidence="1">3.1.1.29</ecNumber>
    </recommendedName>
</protein>
<dbReference type="NCBIfam" id="TIGR00447">
    <property type="entry name" value="pth"/>
    <property type="match status" value="1"/>
</dbReference>